<keyword evidence="10" id="KW-0804">Transcription</keyword>
<dbReference type="InterPro" id="IPR015422">
    <property type="entry name" value="PyrdxlP-dep_Trfase_small"/>
</dbReference>
<evidence type="ECO:0000256" key="7">
    <source>
        <dbReference type="ARBA" id="ARBA00022898"/>
    </source>
</evidence>
<dbReference type="InterPro" id="IPR036388">
    <property type="entry name" value="WH-like_DNA-bd_sf"/>
</dbReference>
<dbReference type="Gene3D" id="1.10.10.10">
    <property type="entry name" value="Winged helix-like DNA-binding domain superfamily/Winged helix DNA-binding domain"/>
    <property type="match status" value="1"/>
</dbReference>
<dbReference type="Proteomes" id="UP000317944">
    <property type="component" value="Unassembled WGS sequence"/>
</dbReference>
<evidence type="ECO:0000256" key="1">
    <source>
        <dbReference type="ARBA" id="ARBA00001933"/>
    </source>
</evidence>
<evidence type="ECO:0000256" key="3">
    <source>
        <dbReference type="ARBA" id="ARBA00007441"/>
    </source>
</evidence>
<keyword evidence="8" id="KW-0805">Transcription regulation</keyword>
<dbReference type="AlphaFoldDB" id="A0A544UQE7"/>
<comment type="subunit">
    <text evidence="4">Homodimer.</text>
</comment>
<dbReference type="CDD" id="cd07377">
    <property type="entry name" value="WHTH_GntR"/>
    <property type="match status" value="1"/>
</dbReference>
<protein>
    <submittedName>
        <fullName evidence="12">PLP-dependent aminotransferase family protein</fullName>
    </submittedName>
</protein>
<evidence type="ECO:0000259" key="11">
    <source>
        <dbReference type="PROSITE" id="PS50949"/>
    </source>
</evidence>
<dbReference type="InterPro" id="IPR015421">
    <property type="entry name" value="PyrdxlP-dep_Trfase_major"/>
</dbReference>
<evidence type="ECO:0000256" key="2">
    <source>
        <dbReference type="ARBA" id="ARBA00005384"/>
    </source>
</evidence>
<dbReference type="GO" id="GO:0030170">
    <property type="term" value="F:pyridoxal phosphate binding"/>
    <property type="evidence" value="ECO:0007669"/>
    <property type="project" value="InterPro"/>
</dbReference>
<dbReference type="InterPro" id="IPR000524">
    <property type="entry name" value="Tscrpt_reg_HTH_GntR"/>
</dbReference>
<dbReference type="GO" id="GO:0003677">
    <property type="term" value="F:DNA binding"/>
    <property type="evidence" value="ECO:0007669"/>
    <property type="project" value="UniProtKB-KW"/>
</dbReference>
<comment type="similarity">
    <text evidence="3">Belongs to the class-I pyridoxal-phosphate-dependent aminotransferase family.</text>
</comment>
<dbReference type="GO" id="GO:0003700">
    <property type="term" value="F:DNA-binding transcription factor activity"/>
    <property type="evidence" value="ECO:0007669"/>
    <property type="project" value="InterPro"/>
</dbReference>
<dbReference type="RefSeq" id="WP_142508153.1">
    <property type="nucleotide sequence ID" value="NZ_SADV01000004.1"/>
</dbReference>
<dbReference type="CDD" id="cd00609">
    <property type="entry name" value="AAT_like"/>
    <property type="match status" value="1"/>
</dbReference>
<dbReference type="SUPFAM" id="SSF53383">
    <property type="entry name" value="PLP-dependent transferases"/>
    <property type="match status" value="1"/>
</dbReference>
<evidence type="ECO:0000256" key="6">
    <source>
        <dbReference type="ARBA" id="ARBA00022679"/>
    </source>
</evidence>
<dbReference type="PANTHER" id="PTHR46577">
    <property type="entry name" value="HTH-TYPE TRANSCRIPTIONAL REGULATORY PROTEIN GABR"/>
    <property type="match status" value="1"/>
</dbReference>
<accession>A0A544UQE7</accession>
<keyword evidence="6" id="KW-0808">Transferase</keyword>
<dbReference type="EMBL" id="SADV01000004">
    <property type="protein sequence ID" value="TQR36066.1"/>
    <property type="molecule type" value="Genomic_DNA"/>
</dbReference>
<comment type="similarity">
    <text evidence="2">In the C-terminal section; belongs to the class-I pyridoxal-phosphate-dependent aminotransferase family.</text>
</comment>
<sequence>MHIEIQRKSETSLSKQIFQSIVDHIRSGLLREGSQLPSVRELSKKLEVSFVTVVKAYKELEKENFIISIQGKGTFVNIDESDVSNSKTDEPPFNWQLSIQDYLPRAQFSRFHHVQGEIQLSSSMIDPGLLPNQYLEKEIHKMLSENPRILSRYSEIQGEYKLREAMSNYLKQFDVPTTPENLLVTNGSQQGIDLIARTFIGPNDVVIMESPTYPGAIDIFRGRGATILTVPVDSDGMNLNILQNLCDKYKPKIIYTIPTFHNPTGVVMSHKRRRQILEIAKSIQCIIVEDDPWSEIYFDKKPPAPIKSMDNYGHVIYLKGLSKTLAPSCRIGILSASGSIFNRLLAAKSNADLGSPLLTQKSLLPFITSKKMIDHMKKLRTALKVRRDLSLELLSQYSPDGITWMVPKGGLNIWITLPNWMDTNQLLIEAKKNLVSFLPGSACFPVEHEKCHLRLSFSFMSELQLQQGIKTLCMIFNAEISSKKNNSPYF</sequence>
<dbReference type="Pfam" id="PF00155">
    <property type="entry name" value="Aminotran_1_2"/>
    <property type="match status" value="1"/>
</dbReference>
<dbReference type="Gene3D" id="3.90.1150.10">
    <property type="entry name" value="Aspartate Aminotransferase, domain 1"/>
    <property type="match status" value="1"/>
</dbReference>
<feature type="domain" description="HTH gntR-type" evidence="11">
    <location>
        <begin position="11"/>
        <end position="79"/>
    </location>
</feature>
<dbReference type="InterPro" id="IPR015424">
    <property type="entry name" value="PyrdxlP-dep_Trfase"/>
</dbReference>
<proteinExistence type="inferred from homology"/>
<evidence type="ECO:0000256" key="10">
    <source>
        <dbReference type="ARBA" id="ARBA00023163"/>
    </source>
</evidence>
<dbReference type="FunFam" id="3.40.640.10:FF:000053">
    <property type="entry name" value="Aminotransferase, class I"/>
    <property type="match status" value="1"/>
</dbReference>
<keyword evidence="9" id="KW-0238">DNA-binding</keyword>
<comment type="caution">
    <text evidence="12">The sequence shown here is derived from an EMBL/GenBank/DDBJ whole genome shotgun (WGS) entry which is preliminary data.</text>
</comment>
<keyword evidence="7" id="KW-0663">Pyridoxal phosphate</keyword>
<dbReference type="PANTHER" id="PTHR46577:SF1">
    <property type="entry name" value="HTH-TYPE TRANSCRIPTIONAL REGULATORY PROTEIN GABR"/>
    <property type="match status" value="1"/>
</dbReference>
<evidence type="ECO:0000313" key="13">
    <source>
        <dbReference type="Proteomes" id="UP000317944"/>
    </source>
</evidence>
<dbReference type="PROSITE" id="PS50949">
    <property type="entry name" value="HTH_GNTR"/>
    <property type="match status" value="1"/>
</dbReference>
<organism evidence="12 13">
    <name type="scientific">Lysinibacillus sphaericus</name>
    <name type="common">Bacillus sphaericus</name>
    <dbReference type="NCBI Taxonomy" id="1421"/>
    <lineage>
        <taxon>Bacteria</taxon>
        <taxon>Bacillati</taxon>
        <taxon>Bacillota</taxon>
        <taxon>Bacilli</taxon>
        <taxon>Bacillales</taxon>
        <taxon>Bacillaceae</taxon>
        <taxon>Lysinibacillus</taxon>
    </lineage>
</organism>
<dbReference type="InterPro" id="IPR036390">
    <property type="entry name" value="WH_DNA-bd_sf"/>
</dbReference>
<dbReference type="InterPro" id="IPR004839">
    <property type="entry name" value="Aminotransferase_I/II_large"/>
</dbReference>
<name>A0A544UQE7_LYSSH</name>
<evidence type="ECO:0000256" key="8">
    <source>
        <dbReference type="ARBA" id="ARBA00023015"/>
    </source>
</evidence>
<comment type="cofactor">
    <cofactor evidence="1">
        <name>pyridoxal 5'-phosphate</name>
        <dbReference type="ChEBI" id="CHEBI:597326"/>
    </cofactor>
</comment>
<dbReference type="OrthoDB" id="9802328at2"/>
<dbReference type="Pfam" id="PF00392">
    <property type="entry name" value="GntR"/>
    <property type="match status" value="1"/>
</dbReference>
<reference evidence="12 13" key="1">
    <citation type="submission" date="2018-03" db="EMBL/GenBank/DDBJ databases">
        <title>Aerobic endospore-forming bacteria genome sequencing and assembly.</title>
        <authorList>
            <person name="Cavalcante D.A."/>
            <person name="Driks A."/>
            <person name="Putonti C."/>
            <person name="De-Souza M.T."/>
        </authorList>
    </citation>
    <scope>NUCLEOTIDE SEQUENCE [LARGE SCALE GENOMIC DNA]</scope>
    <source>
        <strain evidence="12 13">SDF0037</strain>
    </source>
</reference>
<dbReference type="InterPro" id="IPR051446">
    <property type="entry name" value="HTH_trans_reg/aminotransferase"/>
</dbReference>
<keyword evidence="5 12" id="KW-0032">Aminotransferase</keyword>
<dbReference type="SMART" id="SM00345">
    <property type="entry name" value="HTH_GNTR"/>
    <property type="match status" value="1"/>
</dbReference>
<dbReference type="Gene3D" id="3.40.640.10">
    <property type="entry name" value="Type I PLP-dependent aspartate aminotransferase-like (Major domain)"/>
    <property type="match status" value="1"/>
</dbReference>
<dbReference type="GO" id="GO:0008483">
    <property type="term" value="F:transaminase activity"/>
    <property type="evidence" value="ECO:0007669"/>
    <property type="project" value="UniProtKB-KW"/>
</dbReference>
<evidence type="ECO:0000313" key="12">
    <source>
        <dbReference type="EMBL" id="TQR36066.1"/>
    </source>
</evidence>
<gene>
    <name evidence="12" type="ORF">C7Y47_07245</name>
</gene>
<dbReference type="SUPFAM" id="SSF46785">
    <property type="entry name" value="Winged helix' DNA-binding domain"/>
    <property type="match status" value="1"/>
</dbReference>
<evidence type="ECO:0000256" key="4">
    <source>
        <dbReference type="ARBA" id="ARBA00011738"/>
    </source>
</evidence>
<evidence type="ECO:0000256" key="5">
    <source>
        <dbReference type="ARBA" id="ARBA00022576"/>
    </source>
</evidence>
<evidence type="ECO:0000256" key="9">
    <source>
        <dbReference type="ARBA" id="ARBA00023125"/>
    </source>
</evidence>